<accession>A0A142KB55</accession>
<dbReference type="Pfam" id="PF24596">
    <property type="entry name" value="DUF7620"/>
    <property type="match status" value="1"/>
</dbReference>
<dbReference type="KEGG" id="vg:29125509"/>
<name>A0A142KB55_9CAUD</name>
<evidence type="ECO:0000256" key="1">
    <source>
        <dbReference type="SAM" id="MobiDB-lite"/>
    </source>
</evidence>
<feature type="compositionally biased region" description="Basic and acidic residues" evidence="1">
    <location>
        <begin position="10"/>
        <end position="23"/>
    </location>
</feature>
<dbReference type="Proteomes" id="UP000202906">
    <property type="component" value="Segment"/>
</dbReference>
<dbReference type="EMBL" id="KU963257">
    <property type="protein sequence ID" value="AMS03338.1"/>
    <property type="molecule type" value="Genomic_DNA"/>
</dbReference>
<feature type="compositionally biased region" description="Basic and acidic residues" evidence="1">
    <location>
        <begin position="35"/>
        <end position="55"/>
    </location>
</feature>
<gene>
    <name evidence="2" type="primary">25</name>
    <name evidence="2" type="ORF">SEA_KITA_25</name>
</gene>
<sequence length="61" mass="7345">MMRWPWQCRGESESSSEARAELDRLQAQRPEVEWLAKEGRRQTDHNHFGEGIEKAMRRRYA</sequence>
<reference evidence="2 3" key="1">
    <citation type="submission" date="2016-03" db="EMBL/GenBank/DDBJ databases">
        <authorList>
            <person name="Compagnoni E."/>
            <person name="Huggler K.G."/>
            <person name="Lange E.M."/>
            <person name="Pembridge E.P."/>
            <person name="Trunzo N.A."/>
            <person name="Shedlock K.A."/>
            <person name="Stanton A.J."/>
            <person name="Furbee E.C."/>
            <person name="Grubb S.R."/>
            <person name="Warner M.H."/>
            <person name="Montgomery M.T."/>
            <person name="Garlena R.A."/>
            <person name="Russell D.A."/>
            <person name="Pope W.H."/>
            <person name="Jacobs-Sera D."/>
            <person name="Hendrix R.W."/>
            <person name="Hatfull G.F."/>
        </authorList>
    </citation>
    <scope>NUCLEOTIDE SEQUENCE [LARGE SCALE GENOMIC DNA]</scope>
</reference>
<feature type="region of interest" description="Disordered" evidence="1">
    <location>
        <begin position="1"/>
        <end position="23"/>
    </location>
</feature>
<dbReference type="OrthoDB" id="28032at10239"/>
<protein>
    <submittedName>
        <fullName evidence="2">Membrane protein</fullName>
    </submittedName>
</protein>
<evidence type="ECO:0000313" key="3">
    <source>
        <dbReference type="Proteomes" id="UP000202906"/>
    </source>
</evidence>
<evidence type="ECO:0000313" key="2">
    <source>
        <dbReference type="EMBL" id="AMS03338.1"/>
    </source>
</evidence>
<keyword evidence="3" id="KW-1185">Reference proteome</keyword>
<organism evidence="2 3">
    <name type="scientific">Gordonia phage Kita</name>
    <dbReference type="NCBI Taxonomy" id="1821556"/>
    <lineage>
        <taxon>Viruses</taxon>
        <taxon>Duplodnaviria</taxon>
        <taxon>Heunggongvirae</taxon>
        <taxon>Uroviricota</taxon>
        <taxon>Caudoviricetes</taxon>
        <taxon>Nymbaxtervirinae</taxon>
        <taxon>Nymphadoravirus</taxon>
        <taxon>Nymphadoravirus kita</taxon>
    </lineage>
</organism>
<dbReference type="InterPro" id="IPR056037">
    <property type="entry name" value="DUF7620"/>
</dbReference>
<dbReference type="RefSeq" id="YP_009301386.1">
    <property type="nucleotide sequence ID" value="NC_031233.1"/>
</dbReference>
<dbReference type="GeneID" id="29125509"/>
<proteinExistence type="predicted"/>
<feature type="region of interest" description="Disordered" evidence="1">
    <location>
        <begin position="35"/>
        <end position="61"/>
    </location>
</feature>